<dbReference type="EMBL" id="OR769219">
    <property type="protein sequence ID" value="WQJ51231.1"/>
    <property type="molecule type" value="Genomic_DNA"/>
</dbReference>
<organism evidence="2 3">
    <name type="scientific">phage Lak_Megaphage_RVC_AP3_GC26</name>
    <dbReference type="NCBI Taxonomy" id="3109225"/>
    <lineage>
        <taxon>Viruses</taxon>
        <taxon>Duplodnaviria</taxon>
        <taxon>Heunggongvirae</taxon>
        <taxon>Uroviricota</taxon>
        <taxon>Caudoviricetes</taxon>
        <taxon>Caudoviricetes code 15 clade</taxon>
    </lineage>
</organism>
<accession>A0ABZ0Z299</accession>
<sequence>MIKFKKKTNLKHVQDRLDILEQNIETLNNNILNLEICFNIHKHGLNIYGQERLTDIQKNTNCQINKLRKIHS</sequence>
<reference evidence="2 3" key="1">
    <citation type="submission" date="2023-11" db="EMBL/GenBank/DDBJ databases">
        <authorList>
            <person name="Cook R."/>
            <person name="Crisci M."/>
            <person name="Pye H."/>
            <person name="Adriaenssens E."/>
            <person name="Santini J."/>
        </authorList>
    </citation>
    <scope>NUCLEOTIDE SEQUENCE [LARGE SCALE GENOMIC DNA]</scope>
    <source>
        <strain evidence="2">Lak_Megaphage_RVC_AP3_GC26</strain>
    </source>
</reference>
<evidence type="ECO:0000313" key="3">
    <source>
        <dbReference type="Proteomes" id="UP001348805"/>
    </source>
</evidence>
<keyword evidence="1" id="KW-0175">Coiled coil</keyword>
<feature type="coiled-coil region" evidence="1">
    <location>
        <begin position="10"/>
        <end position="37"/>
    </location>
</feature>
<name>A0ABZ0Z299_9CAUD</name>
<protein>
    <submittedName>
        <fullName evidence="2">Uncharacterized protein</fullName>
    </submittedName>
</protein>
<dbReference type="Proteomes" id="UP001348805">
    <property type="component" value="Segment"/>
</dbReference>
<evidence type="ECO:0000256" key="1">
    <source>
        <dbReference type="SAM" id="Coils"/>
    </source>
</evidence>
<proteinExistence type="predicted"/>
<evidence type="ECO:0000313" key="2">
    <source>
        <dbReference type="EMBL" id="WQJ51231.1"/>
    </source>
</evidence>
<keyword evidence="3" id="KW-1185">Reference proteome</keyword>